<feature type="domain" description="Radical SAM core" evidence="4">
    <location>
        <begin position="1"/>
        <end position="165"/>
    </location>
</feature>
<dbReference type="GO" id="GO:0051536">
    <property type="term" value="F:iron-sulfur cluster binding"/>
    <property type="evidence" value="ECO:0007669"/>
    <property type="project" value="UniProtKB-KW"/>
</dbReference>
<keyword evidence="3" id="KW-0411">Iron-sulfur</keyword>
<keyword evidence="2" id="KW-0408">Iron</keyword>
<accession>A0A926CWQ6</accession>
<reference evidence="5" key="1">
    <citation type="submission" date="2020-08" db="EMBL/GenBank/DDBJ databases">
        <title>Genome public.</title>
        <authorList>
            <person name="Liu C."/>
            <person name="Sun Q."/>
        </authorList>
    </citation>
    <scope>NUCLEOTIDE SEQUENCE</scope>
    <source>
        <strain evidence="5">NSJ-44</strain>
    </source>
</reference>
<dbReference type="AlphaFoldDB" id="A0A926CWQ6"/>
<dbReference type="CDD" id="cd01335">
    <property type="entry name" value="Radical_SAM"/>
    <property type="match status" value="1"/>
</dbReference>
<dbReference type="SFLD" id="SFLDS00029">
    <property type="entry name" value="Radical_SAM"/>
    <property type="match status" value="1"/>
</dbReference>
<dbReference type="EMBL" id="JACRSO010000001">
    <property type="protein sequence ID" value="MBC8528085.1"/>
    <property type="molecule type" value="Genomic_DNA"/>
</dbReference>
<dbReference type="Gene3D" id="3.80.30.30">
    <property type="match status" value="1"/>
</dbReference>
<gene>
    <name evidence="5" type="ORF">H8699_01350</name>
</gene>
<dbReference type="Pfam" id="PF04055">
    <property type="entry name" value="Radical_SAM"/>
    <property type="match status" value="1"/>
</dbReference>
<evidence type="ECO:0000256" key="1">
    <source>
        <dbReference type="ARBA" id="ARBA00022723"/>
    </source>
</evidence>
<dbReference type="Proteomes" id="UP000654279">
    <property type="component" value="Unassembled WGS sequence"/>
</dbReference>
<organism evidence="5 6">
    <name type="scientific">Luoshenia tenuis</name>
    <dbReference type="NCBI Taxonomy" id="2763654"/>
    <lineage>
        <taxon>Bacteria</taxon>
        <taxon>Bacillati</taxon>
        <taxon>Bacillota</taxon>
        <taxon>Clostridia</taxon>
        <taxon>Christensenellales</taxon>
        <taxon>Christensenellaceae</taxon>
        <taxon>Luoshenia</taxon>
    </lineage>
</organism>
<comment type="caution">
    <text evidence="5">The sequence shown here is derived from an EMBL/GenBank/DDBJ whole genome shotgun (WGS) entry which is preliminary data.</text>
</comment>
<keyword evidence="1" id="KW-0479">Metal-binding</keyword>
<name>A0A926CWQ6_9FIRM</name>
<dbReference type="InterPro" id="IPR058240">
    <property type="entry name" value="rSAM_sf"/>
</dbReference>
<dbReference type="SUPFAM" id="SSF102114">
    <property type="entry name" value="Radical SAM enzymes"/>
    <property type="match status" value="1"/>
</dbReference>
<dbReference type="InterPro" id="IPR040086">
    <property type="entry name" value="MJ0683-like"/>
</dbReference>
<dbReference type="PANTHER" id="PTHR43432">
    <property type="entry name" value="SLR0285 PROTEIN"/>
    <property type="match status" value="1"/>
</dbReference>
<dbReference type="PANTHER" id="PTHR43432:SF5">
    <property type="entry name" value="ELP3_MIAA_NIFB-LIKE RADICAL SAM CORE DOMAIN-CONTAINING PROTEIN"/>
    <property type="match status" value="1"/>
</dbReference>
<keyword evidence="6" id="KW-1185">Reference proteome</keyword>
<dbReference type="GO" id="GO:0046872">
    <property type="term" value="F:metal ion binding"/>
    <property type="evidence" value="ECO:0007669"/>
    <property type="project" value="UniProtKB-KW"/>
</dbReference>
<sequence>MNIYRGCNHGCIYCDSRSACYGIERFDTVRAKRDALWLIDRELAAKQKKGVVATGSMSDPYNPYEKQEQLTRGALEILARRRFGVAIATKGTLIVRDIPLLQQIRAHAPVLCKLTITAADDALSQKVEPGAPPSCARFEALHALRQAGLYAGILLMPVLPFIEDNQENIGTIISLAAQAGANFIYPAFGMTLRQGQREYYYAQLDARFPGLRGRYVRRFGAQYECASPRAKTLWQFFKKQCDAAGIAYRMDEIVRQYRSGYHAEQTALL</sequence>
<evidence type="ECO:0000313" key="5">
    <source>
        <dbReference type="EMBL" id="MBC8528085.1"/>
    </source>
</evidence>
<evidence type="ECO:0000256" key="3">
    <source>
        <dbReference type="ARBA" id="ARBA00023014"/>
    </source>
</evidence>
<protein>
    <submittedName>
        <fullName evidence="5">Radical SAM protein</fullName>
    </submittedName>
</protein>
<evidence type="ECO:0000313" key="6">
    <source>
        <dbReference type="Proteomes" id="UP000654279"/>
    </source>
</evidence>
<proteinExistence type="predicted"/>
<evidence type="ECO:0000259" key="4">
    <source>
        <dbReference type="Pfam" id="PF04055"/>
    </source>
</evidence>
<dbReference type="GO" id="GO:0003824">
    <property type="term" value="F:catalytic activity"/>
    <property type="evidence" value="ECO:0007669"/>
    <property type="project" value="InterPro"/>
</dbReference>
<evidence type="ECO:0000256" key="2">
    <source>
        <dbReference type="ARBA" id="ARBA00023004"/>
    </source>
</evidence>
<dbReference type="InterPro" id="IPR007197">
    <property type="entry name" value="rSAM"/>
</dbReference>
<dbReference type="SFLD" id="SFLDG01084">
    <property type="entry name" value="Uncharacterised_Radical_SAM_Su"/>
    <property type="match status" value="1"/>
</dbReference>